<comment type="caution">
    <text evidence="2">The sequence shown here is derived from an EMBL/GenBank/DDBJ whole genome shotgun (WGS) entry which is preliminary data.</text>
</comment>
<feature type="transmembrane region" description="Helical" evidence="1">
    <location>
        <begin position="153"/>
        <end position="177"/>
    </location>
</feature>
<feature type="transmembrane region" description="Helical" evidence="1">
    <location>
        <begin position="509"/>
        <end position="530"/>
    </location>
</feature>
<accession>A0A6L5YK58</accession>
<feature type="transmembrane region" description="Helical" evidence="1">
    <location>
        <begin position="550"/>
        <end position="570"/>
    </location>
</feature>
<feature type="transmembrane region" description="Helical" evidence="1">
    <location>
        <begin position="249"/>
        <end position="270"/>
    </location>
</feature>
<feature type="transmembrane region" description="Helical" evidence="1">
    <location>
        <begin position="727"/>
        <end position="749"/>
    </location>
</feature>
<dbReference type="Proteomes" id="UP000476055">
    <property type="component" value="Unassembled WGS sequence"/>
</dbReference>
<dbReference type="AlphaFoldDB" id="A0A6L5YK58"/>
<feature type="transmembrane region" description="Helical" evidence="1">
    <location>
        <begin position="276"/>
        <end position="296"/>
    </location>
</feature>
<feature type="transmembrane region" description="Helical" evidence="1">
    <location>
        <begin position="327"/>
        <end position="346"/>
    </location>
</feature>
<reference evidence="2 3" key="1">
    <citation type="submission" date="2019-08" db="EMBL/GenBank/DDBJ databases">
        <title>In-depth cultivation of the pig gut microbiome towards novel bacterial diversity and tailored functional studies.</title>
        <authorList>
            <person name="Wylensek D."/>
            <person name="Hitch T.C.A."/>
            <person name="Clavel T."/>
        </authorList>
    </citation>
    <scope>NUCLEOTIDE SEQUENCE [LARGE SCALE GENOMIC DNA]</scope>
    <source>
        <strain evidence="2 3">WCA3-601-WT-6H</strain>
    </source>
</reference>
<proteinExistence type="predicted"/>
<feature type="transmembrane region" description="Helical" evidence="1">
    <location>
        <begin position="303"/>
        <end position="321"/>
    </location>
</feature>
<keyword evidence="3" id="KW-1185">Reference proteome</keyword>
<evidence type="ECO:0000256" key="1">
    <source>
        <dbReference type="SAM" id="Phobius"/>
    </source>
</evidence>
<dbReference type="EMBL" id="VUMU01000013">
    <property type="protein sequence ID" value="MST58661.1"/>
    <property type="molecule type" value="Genomic_DNA"/>
</dbReference>
<feature type="transmembrane region" description="Helical" evidence="1">
    <location>
        <begin position="411"/>
        <end position="430"/>
    </location>
</feature>
<keyword evidence="1" id="KW-1133">Transmembrane helix</keyword>
<feature type="transmembrane region" description="Helical" evidence="1">
    <location>
        <begin position="358"/>
        <end position="377"/>
    </location>
</feature>
<feature type="transmembrane region" description="Helical" evidence="1">
    <location>
        <begin position="582"/>
        <end position="601"/>
    </location>
</feature>
<organism evidence="2 3">
    <name type="scientific">Waltera intestinalis</name>
    <dbReference type="NCBI Taxonomy" id="2606635"/>
    <lineage>
        <taxon>Bacteria</taxon>
        <taxon>Bacillati</taxon>
        <taxon>Bacillota</taxon>
        <taxon>Clostridia</taxon>
        <taxon>Lachnospirales</taxon>
        <taxon>Lachnospiraceae</taxon>
        <taxon>Waltera</taxon>
    </lineage>
</organism>
<evidence type="ECO:0000313" key="3">
    <source>
        <dbReference type="Proteomes" id="UP000476055"/>
    </source>
</evidence>
<keyword evidence="1" id="KW-0472">Membrane</keyword>
<sequence length="758" mass="85856">MEFIQKIRALQIGKRKTFRRVLLVEILLMLLGIVGLFGRNEVYEYPSEGVTVNTGVYQDNMTIEHISLKPGLYRIQLHYDTDTNMKNFCIIEDDTVGYRMLRNSGEHLYQGLHETDYPLWLLQKSDNIRVTVTYGGEGSYTITGLTIRETNGLAVIFLFGVVVLSILWNLLYTYVQYDREYSLSVPQKGIHFGLVLLLLFSSLPLLQDAMLSSGDLGYHMLRMMGIKDGILAGQFPVRIAPKWQQGYGYASSIFYGETLLYVGALFRLIGFSYITSYRLFLLFINALTILIAYYSFRKIFEDRYIGFLCTVLYTLSVYRLSKTFICGSLGETFGILFLPLIAYGFYRVFTQDIANKEYRYSWIPLTIAFTGLVQSHLLTGEQVGAFTILLCLILIKKVFRKETFCSLAKTVIYSVLLSAWFLVPFADYMLRGDFTIQNVSGRTIQYRGLYLPNILFTFFRNGYNVFYADNGMAESQPMGMGIALTVALLLWAGMLFFRKTAHLRKEEKALGNIAGGFAVLAMCMCLSVFPWDKIQSLNGITAMLVSSIQFPNRFLTIATLCAVLVAGVVAKEIKGQYETHGLQLYFAGMMVLTLCSSIYLMDDMLQTGNSYRIYGEEGMGSGYIAGAEYLPYGADATLFWTHDPYAGEMVAITDYHKDGIKIEMHCQNRGDKTEIVELPLLYYYGYRAYDKITGQELTITTSDNFAVCVEVPAGYEGTVQVTFVSPWYWRVAEVVSCLSLLGLIAGVAMEKKRERKNS</sequence>
<name>A0A6L5YK58_9FIRM</name>
<feature type="transmembrane region" description="Helical" evidence="1">
    <location>
        <begin position="478"/>
        <end position="497"/>
    </location>
</feature>
<gene>
    <name evidence="2" type="ORF">FYJ59_10515</name>
</gene>
<keyword evidence="1" id="KW-0812">Transmembrane</keyword>
<dbReference type="RefSeq" id="WP_154496907.1">
    <property type="nucleotide sequence ID" value="NZ_VUMU01000013.1"/>
</dbReference>
<feature type="transmembrane region" description="Helical" evidence="1">
    <location>
        <begin position="383"/>
        <end position="399"/>
    </location>
</feature>
<evidence type="ECO:0000313" key="2">
    <source>
        <dbReference type="EMBL" id="MST58661.1"/>
    </source>
</evidence>
<protein>
    <submittedName>
        <fullName evidence="2">Uncharacterized protein</fullName>
    </submittedName>
</protein>
<feature type="transmembrane region" description="Helical" evidence="1">
    <location>
        <begin position="21"/>
        <end position="38"/>
    </location>
</feature>